<dbReference type="PANTHER" id="PTHR34297:SF1">
    <property type="entry name" value="ASP23_GLS24 FAMILY ENVELOPE STRESS RESPONSE PROTEIN"/>
    <property type="match status" value="1"/>
</dbReference>
<reference evidence="2 3" key="1">
    <citation type="submission" date="2019-10" db="EMBL/GenBank/DDBJ databases">
        <title>Georgenia wutianyii sp. nov. and Georgenia yuyongxinii sp. nov. isolated from plateau pika (Ochotona curzoniae) in the Qinghai-Tibet plateau of China.</title>
        <authorList>
            <person name="Tian Z."/>
        </authorList>
    </citation>
    <scope>NUCLEOTIDE SEQUENCE [LARGE SCALE GENOMIC DNA]</scope>
    <source>
        <strain evidence="2 3">JCM 15130</strain>
    </source>
</reference>
<dbReference type="Pfam" id="PF03780">
    <property type="entry name" value="Asp23"/>
    <property type="match status" value="1"/>
</dbReference>
<protein>
    <submittedName>
        <fullName evidence="2">Asp23/Gls24 family envelope stress response protein</fullName>
    </submittedName>
</protein>
<evidence type="ECO:0000313" key="2">
    <source>
        <dbReference type="EMBL" id="MPV89588.1"/>
    </source>
</evidence>
<accession>A0A7J9UY75</accession>
<organism evidence="2 3">
    <name type="scientific">Georgenia ruanii</name>
    <dbReference type="NCBI Taxonomy" id="348442"/>
    <lineage>
        <taxon>Bacteria</taxon>
        <taxon>Bacillati</taxon>
        <taxon>Actinomycetota</taxon>
        <taxon>Actinomycetes</taxon>
        <taxon>Micrococcales</taxon>
        <taxon>Bogoriellaceae</taxon>
        <taxon>Georgenia</taxon>
    </lineage>
</organism>
<dbReference type="RefSeq" id="WP_152232324.1">
    <property type="nucleotide sequence ID" value="NZ_BAAAOT010000012.1"/>
</dbReference>
<proteinExistence type="inferred from homology"/>
<dbReference type="OrthoDB" id="5149145at2"/>
<gene>
    <name evidence="2" type="ORF">GB882_12995</name>
</gene>
<dbReference type="EMBL" id="WHPD01002801">
    <property type="protein sequence ID" value="MPV89588.1"/>
    <property type="molecule type" value="Genomic_DNA"/>
</dbReference>
<comment type="similarity">
    <text evidence="1">Belongs to the asp23 family.</text>
</comment>
<dbReference type="InterPro" id="IPR005531">
    <property type="entry name" value="Asp23"/>
</dbReference>
<evidence type="ECO:0000256" key="1">
    <source>
        <dbReference type="ARBA" id="ARBA00005721"/>
    </source>
</evidence>
<evidence type="ECO:0000313" key="3">
    <source>
        <dbReference type="Proteomes" id="UP000429644"/>
    </source>
</evidence>
<comment type="caution">
    <text evidence="2">The sequence shown here is derived from an EMBL/GenBank/DDBJ whole genome shotgun (WGS) entry which is preliminary data.</text>
</comment>
<dbReference type="AlphaFoldDB" id="A0A7J9UY75"/>
<dbReference type="PANTHER" id="PTHR34297">
    <property type="entry name" value="HYPOTHETICAL CYTOSOLIC PROTEIN-RELATED"/>
    <property type="match status" value="1"/>
</dbReference>
<keyword evidence="3" id="KW-1185">Reference proteome</keyword>
<sequence length="117" mass="12427">MAEQRGAVRVTDRVVERIARTAVLQVDGVAPEGSTTGAIGGALGRTYPRVDCTVAGDHVRVSVEIEMLWPASAARVAREVQEAVADQLGRYAGLRADTVHVLVARVAAAAQEPRRVQ</sequence>
<dbReference type="Proteomes" id="UP000429644">
    <property type="component" value="Unassembled WGS sequence"/>
</dbReference>
<name>A0A7J9UY75_9MICO</name>